<dbReference type="InterPro" id="IPR047089">
    <property type="entry name" value="Asp-tRNA-ligase_1_N"/>
</dbReference>
<dbReference type="SUPFAM" id="SSF50249">
    <property type="entry name" value="Nucleic acid-binding proteins"/>
    <property type="match status" value="1"/>
</dbReference>
<evidence type="ECO:0000256" key="1">
    <source>
        <dbReference type="ARBA" id="ARBA00022917"/>
    </source>
</evidence>
<name>A0A7J5SCT2_BIFLN</name>
<keyword evidence="2" id="KW-0436">Ligase</keyword>
<dbReference type="PANTHER" id="PTHR22594">
    <property type="entry name" value="ASPARTYL/LYSYL-TRNA SYNTHETASE"/>
    <property type="match status" value="1"/>
</dbReference>
<accession>A0A7J5SCT2</accession>
<sequence length="97" mass="10827">MTDFMNEYCMHTATCGELRKGDVGREVVLCGWAWHNRDHGGLIFVDLRDRAGYTQVVVDPDCVSADDFAKAEHLGREYVLKIAGTVRERGAEAVNPN</sequence>
<dbReference type="Pfam" id="PF01336">
    <property type="entry name" value="tRNA_anti-codon"/>
    <property type="match status" value="1"/>
</dbReference>
<evidence type="ECO:0000313" key="4">
    <source>
        <dbReference type="EMBL" id="KAB6914470.1"/>
    </source>
</evidence>
<dbReference type="GO" id="GO:0005524">
    <property type="term" value="F:ATP binding"/>
    <property type="evidence" value="ECO:0007669"/>
    <property type="project" value="UniProtKB-KW"/>
</dbReference>
<proteinExistence type="predicted"/>
<evidence type="ECO:0000313" key="5">
    <source>
        <dbReference type="Proteomes" id="UP000491334"/>
    </source>
</evidence>
<organism evidence="4 5">
    <name type="scientific">Bifidobacterium longum</name>
    <dbReference type="NCBI Taxonomy" id="216816"/>
    <lineage>
        <taxon>Bacteria</taxon>
        <taxon>Bacillati</taxon>
        <taxon>Actinomycetota</taxon>
        <taxon>Actinomycetes</taxon>
        <taxon>Bifidobacteriales</taxon>
        <taxon>Bifidobacteriaceae</taxon>
        <taxon>Bifidobacterium</taxon>
    </lineage>
</organism>
<dbReference type="Gene3D" id="2.40.50.140">
    <property type="entry name" value="Nucleic acid-binding proteins"/>
    <property type="match status" value="1"/>
</dbReference>
<dbReference type="GO" id="GO:0006422">
    <property type="term" value="P:aspartyl-tRNA aminoacylation"/>
    <property type="evidence" value="ECO:0007669"/>
    <property type="project" value="TreeGrafter"/>
</dbReference>
<evidence type="ECO:0000259" key="3">
    <source>
        <dbReference type="Pfam" id="PF01336"/>
    </source>
</evidence>
<gene>
    <name evidence="4" type="ORF">GBK06_11475</name>
</gene>
<keyword evidence="1" id="KW-0648">Protein biosynthesis</keyword>
<dbReference type="GO" id="GO:0003676">
    <property type="term" value="F:nucleic acid binding"/>
    <property type="evidence" value="ECO:0007669"/>
    <property type="project" value="InterPro"/>
</dbReference>
<dbReference type="CDD" id="cd04317">
    <property type="entry name" value="EcAspRS_like_N"/>
    <property type="match status" value="1"/>
</dbReference>
<keyword evidence="2" id="KW-0030">Aminoacyl-tRNA synthetase</keyword>
<dbReference type="InterPro" id="IPR004365">
    <property type="entry name" value="NA-bd_OB_tRNA"/>
</dbReference>
<comment type="caution">
    <text evidence="4">The sequence shown here is derived from an EMBL/GenBank/DDBJ whole genome shotgun (WGS) entry which is preliminary data.</text>
</comment>
<dbReference type="PANTHER" id="PTHR22594:SF5">
    <property type="entry name" value="ASPARTATE--TRNA LIGASE, MITOCHONDRIAL"/>
    <property type="match status" value="1"/>
</dbReference>
<protein>
    <submittedName>
        <fullName evidence="4">Asp-tRNA(Asn)/Glu-tRNA(Gln) amidotransferase GatCAB subunit C</fullName>
    </submittedName>
</protein>
<dbReference type="EMBL" id="WDZP01000094">
    <property type="protein sequence ID" value="KAB6914470.1"/>
    <property type="molecule type" value="Genomic_DNA"/>
</dbReference>
<dbReference type="AlphaFoldDB" id="A0A7J5SCT2"/>
<dbReference type="GO" id="GO:0016740">
    <property type="term" value="F:transferase activity"/>
    <property type="evidence" value="ECO:0007669"/>
    <property type="project" value="UniProtKB-KW"/>
</dbReference>
<keyword evidence="4" id="KW-0808">Transferase</keyword>
<evidence type="ECO:0000256" key="2">
    <source>
        <dbReference type="ARBA" id="ARBA00023146"/>
    </source>
</evidence>
<dbReference type="Proteomes" id="UP000491334">
    <property type="component" value="Unassembled WGS sequence"/>
</dbReference>
<dbReference type="InterPro" id="IPR012340">
    <property type="entry name" value="NA-bd_OB-fold"/>
</dbReference>
<dbReference type="GO" id="GO:0004815">
    <property type="term" value="F:aspartate-tRNA ligase activity"/>
    <property type="evidence" value="ECO:0007669"/>
    <property type="project" value="TreeGrafter"/>
</dbReference>
<feature type="non-terminal residue" evidence="4">
    <location>
        <position position="97"/>
    </location>
</feature>
<feature type="domain" description="OB" evidence="3">
    <location>
        <begin position="27"/>
        <end position="90"/>
    </location>
</feature>
<reference evidence="4 5" key="1">
    <citation type="journal article" date="2019" name="Nat. Med.">
        <title>A library of human gut bacterial isolates paired with longitudinal multiomics data enables mechanistic microbiome research.</title>
        <authorList>
            <person name="Poyet M."/>
            <person name="Groussin M."/>
            <person name="Gibbons S.M."/>
            <person name="Avila-Pacheco J."/>
            <person name="Jiang X."/>
            <person name="Kearney S.M."/>
            <person name="Perrotta A.R."/>
            <person name="Berdy B."/>
            <person name="Zhao S."/>
            <person name="Lieberman T.D."/>
            <person name="Swanson P.K."/>
            <person name="Smith M."/>
            <person name="Roesemann S."/>
            <person name="Alexander J.E."/>
            <person name="Rich S.A."/>
            <person name="Livny J."/>
            <person name="Vlamakis H."/>
            <person name="Clish C."/>
            <person name="Bullock K."/>
            <person name="Deik A."/>
            <person name="Scott J."/>
            <person name="Pierce K.A."/>
            <person name="Xavier R.J."/>
            <person name="Alm E.J."/>
        </authorList>
    </citation>
    <scope>NUCLEOTIDE SEQUENCE [LARGE SCALE GENOMIC DNA]</scope>
    <source>
        <strain evidence="4 5">BIOML-A284</strain>
    </source>
</reference>